<dbReference type="PANTHER" id="PTHR46825:SF11">
    <property type="entry name" value="PENICILLIN-BINDING PROTEIN 4"/>
    <property type="match status" value="1"/>
</dbReference>
<protein>
    <submittedName>
        <fullName evidence="6">CubicO group peptidase, beta-lactamase class C family</fullName>
    </submittedName>
</protein>
<dbReference type="SMART" id="SM00028">
    <property type="entry name" value="TPR"/>
    <property type="match status" value="2"/>
</dbReference>
<proteinExistence type="predicted"/>
<dbReference type="Proteomes" id="UP000199448">
    <property type="component" value="Unassembled WGS sequence"/>
</dbReference>
<keyword evidence="7" id="KW-1185">Reference proteome</keyword>
<evidence type="ECO:0000313" key="7">
    <source>
        <dbReference type="Proteomes" id="UP000199448"/>
    </source>
</evidence>
<reference evidence="6 7" key="1">
    <citation type="submission" date="2016-10" db="EMBL/GenBank/DDBJ databases">
        <authorList>
            <person name="de Groot N.N."/>
        </authorList>
    </citation>
    <scope>NUCLEOTIDE SEQUENCE [LARGE SCALE GENOMIC DNA]</scope>
    <source>
        <strain evidence="6 7">DSM 23553</strain>
    </source>
</reference>
<sequence length="489" mass="54544">MKKLIQDLQNKSLLAGFILLLSTAVLFGQNKAEEIDNLLSKYHEYDQFNGSVLVADGGEVVFSDGYGMANMEYDIPNTPETKHRLGSITKQFTAALVLQLVEEGKLELDHPISTYLPNYEGPAADVVTIHHLLTHSSGIPSYTSFPNFFQDHSRDPSSPKEFVKTFSDSTLQFTPGEKFAYNNSGYFLLGHILEEVTGKSYEQALKERIFDPLNMNNTGYDRHETILKNRASGYARTGDGYKNAAYLDMSLPYAAGSLYSTVEDLYKWDRALDANEVLSEESKQLMFSSQIPAGKSQYGYGWMINKMPVGDTGDSIPMVAHGGGINGFNTLIVRFPKEDDLIVLLNNTGGAKLSDLAMGINNILHGEEAEMPKKSLAMALFPVFAQDGVEAGLAKYEKLKNDDTYAINEGEMNQLGYQLLQNGKAKEAIEVFKINVAEFPDSWNTYDSLGEAYMEDRQKEKAIANYEKSIQMNPENENGKKMLKKMQEE</sequence>
<feature type="repeat" description="TPR" evidence="3">
    <location>
        <begin position="443"/>
        <end position="476"/>
    </location>
</feature>
<dbReference type="Gene3D" id="3.40.710.10">
    <property type="entry name" value="DD-peptidase/beta-lactamase superfamily"/>
    <property type="match status" value="1"/>
</dbReference>
<dbReference type="OrthoDB" id="9793489at2"/>
<dbReference type="GO" id="GO:0016020">
    <property type="term" value="C:membrane"/>
    <property type="evidence" value="ECO:0007669"/>
    <property type="project" value="UniProtKB-SubCell"/>
</dbReference>
<feature type="compositionally biased region" description="Basic and acidic residues" evidence="4">
    <location>
        <begin position="477"/>
        <end position="489"/>
    </location>
</feature>
<dbReference type="InterPro" id="IPR012338">
    <property type="entry name" value="Beta-lactam/transpept-like"/>
</dbReference>
<keyword evidence="3" id="KW-0802">TPR repeat</keyword>
<dbReference type="EMBL" id="FNUG01000003">
    <property type="protein sequence ID" value="SEE93587.1"/>
    <property type="molecule type" value="Genomic_DNA"/>
</dbReference>
<dbReference type="PROSITE" id="PS50005">
    <property type="entry name" value="TPR"/>
    <property type="match status" value="1"/>
</dbReference>
<evidence type="ECO:0000256" key="4">
    <source>
        <dbReference type="SAM" id="MobiDB-lite"/>
    </source>
</evidence>
<feature type="domain" description="Beta-lactamase-related" evidence="5">
    <location>
        <begin position="42"/>
        <end position="350"/>
    </location>
</feature>
<dbReference type="AlphaFoldDB" id="A0A1H5MXY8"/>
<dbReference type="InterPro" id="IPR019734">
    <property type="entry name" value="TPR_rpt"/>
</dbReference>
<organism evidence="6 7">
    <name type="scientific">Salinimicrobium catena</name>
    <dbReference type="NCBI Taxonomy" id="390640"/>
    <lineage>
        <taxon>Bacteria</taxon>
        <taxon>Pseudomonadati</taxon>
        <taxon>Bacteroidota</taxon>
        <taxon>Flavobacteriia</taxon>
        <taxon>Flavobacteriales</taxon>
        <taxon>Flavobacteriaceae</taxon>
        <taxon>Salinimicrobium</taxon>
    </lineage>
</organism>
<name>A0A1H5MXY8_9FLAO</name>
<dbReference type="PROSITE" id="PS50293">
    <property type="entry name" value="TPR_REGION"/>
    <property type="match status" value="1"/>
</dbReference>
<dbReference type="SUPFAM" id="SSF56601">
    <property type="entry name" value="beta-lactamase/transpeptidase-like"/>
    <property type="match status" value="1"/>
</dbReference>
<dbReference type="SUPFAM" id="SSF48452">
    <property type="entry name" value="TPR-like"/>
    <property type="match status" value="1"/>
</dbReference>
<evidence type="ECO:0000256" key="1">
    <source>
        <dbReference type="ARBA" id="ARBA00004370"/>
    </source>
</evidence>
<accession>A0A1H5MXY8</accession>
<evidence type="ECO:0000256" key="2">
    <source>
        <dbReference type="ARBA" id="ARBA00023136"/>
    </source>
</evidence>
<dbReference type="InterPro" id="IPR001466">
    <property type="entry name" value="Beta-lactam-related"/>
</dbReference>
<dbReference type="InterPro" id="IPR050491">
    <property type="entry name" value="AmpC-like"/>
</dbReference>
<evidence type="ECO:0000256" key="3">
    <source>
        <dbReference type="PROSITE-ProRule" id="PRU00339"/>
    </source>
</evidence>
<dbReference type="Gene3D" id="1.25.40.10">
    <property type="entry name" value="Tetratricopeptide repeat domain"/>
    <property type="match status" value="1"/>
</dbReference>
<evidence type="ECO:0000313" key="6">
    <source>
        <dbReference type="EMBL" id="SEE93587.1"/>
    </source>
</evidence>
<dbReference type="PANTHER" id="PTHR46825">
    <property type="entry name" value="D-ALANYL-D-ALANINE-CARBOXYPEPTIDASE/ENDOPEPTIDASE AMPH"/>
    <property type="match status" value="1"/>
</dbReference>
<keyword evidence="2" id="KW-0472">Membrane</keyword>
<dbReference type="InterPro" id="IPR011990">
    <property type="entry name" value="TPR-like_helical_dom_sf"/>
</dbReference>
<gene>
    <name evidence="6" type="ORF">SAMN04488034_103152</name>
</gene>
<dbReference type="RefSeq" id="WP_093113099.1">
    <property type="nucleotide sequence ID" value="NZ_FNGG01000003.1"/>
</dbReference>
<evidence type="ECO:0000259" key="5">
    <source>
        <dbReference type="Pfam" id="PF00144"/>
    </source>
</evidence>
<feature type="region of interest" description="Disordered" evidence="4">
    <location>
        <begin position="470"/>
        <end position="489"/>
    </location>
</feature>
<dbReference type="Pfam" id="PF00144">
    <property type="entry name" value="Beta-lactamase"/>
    <property type="match status" value="1"/>
</dbReference>
<dbReference type="STRING" id="390640.SAMN04488034_103152"/>
<comment type="subcellular location">
    <subcellularLocation>
        <location evidence="1">Membrane</location>
    </subcellularLocation>
</comment>